<dbReference type="InterPro" id="IPR018294">
    <property type="entry name" value="ISPD_synthase_CS"/>
</dbReference>
<dbReference type="PANTHER" id="PTHR32125">
    <property type="entry name" value="2-C-METHYL-D-ERYTHRITOL 4-PHOSPHATE CYTIDYLYLTRANSFERASE, CHLOROPLASTIC"/>
    <property type="match status" value="1"/>
</dbReference>
<evidence type="ECO:0000256" key="6">
    <source>
        <dbReference type="ARBA" id="ARBA00023229"/>
    </source>
</evidence>
<proteinExistence type="inferred from homology"/>
<dbReference type="InterPro" id="IPR034683">
    <property type="entry name" value="IspD/TarI"/>
</dbReference>
<evidence type="ECO:0000256" key="1">
    <source>
        <dbReference type="ARBA" id="ARBA00001282"/>
    </source>
</evidence>
<keyword evidence="5 7" id="KW-0548">Nucleotidyltransferase</keyword>
<dbReference type="InterPro" id="IPR050088">
    <property type="entry name" value="IspD/TarI_cytidylyltransf_bact"/>
</dbReference>
<dbReference type="UniPathway" id="UPA00056">
    <property type="reaction ID" value="UER00093"/>
</dbReference>
<dbReference type="PROSITE" id="PS01295">
    <property type="entry name" value="ISPD"/>
    <property type="match status" value="1"/>
</dbReference>
<dbReference type="EMBL" id="SMFV01000002">
    <property type="protein sequence ID" value="TCK05200.1"/>
    <property type="molecule type" value="Genomic_DNA"/>
</dbReference>
<evidence type="ECO:0000313" key="8">
    <source>
        <dbReference type="EMBL" id="TCK05200.1"/>
    </source>
</evidence>
<comment type="similarity">
    <text evidence="3 7">Belongs to the IspD/TarI cytidylyltransferase family. IspD subfamily.</text>
</comment>
<comment type="catalytic activity">
    <reaction evidence="1 7">
        <text>2-C-methyl-D-erythritol 4-phosphate + CTP + H(+) = 4-CDP-2-C-methyl-D-erythritol + diphosphate</text>
        <dbReference type="Rhea" id="RHEA:13429"/>
        <dbReference type="ChEBI" id="CHEBI:15378"/>
        <dbReference type="ChEBI" id="CHEBI:33019"/>
        <dbReference type="ChEBI" id="CHEBI:37563"/>
        <dbReference type="ChEBI" id="CHEBI:57823"/>
        <dbReference type="ChEBI" id="CHEBI:58262"/>
        <dbReference type="EC" id="2.7.7.60"/>
    </reaction>
</comment>
<dbReference type="InterPro" id="IPR029044">
    <property type="entry name" value="Nucleotide-diphossugar_trans"/>
</dbReference>
<dbReference type="AlphaFoldDB" id="A0A4R1GEI2"/>
<keyword evidence="4 7" id="KW-0808">Transferase</keyword>
<sequence>MRYAVIPAAGVGRRFGGKKQFFTVHGRFLIEYPLSIFQKSELIGGIVLVLPAEDVDFGERLKEKYPKIKKVVEGGSERQESVYRGLTAIDEPVREVVVHDGVRPVIDTALIRELVIALSDYDVDGVICGVRPKETVKEVGSPLEPGDFFVKRTLNRDKLILVQTPQVFNYSVLLECHERAREEDFWATDDSALLERYGYTVISIPGDYRNIKVTTREDLEIVSIFLREKL</sequence>
<keyword evidence="9" id="KW-1185">Reference proteome</keyword>
<name>A0A4R1GEI2_9BACT</name>
<evidence type="ECO:0000256" key="5">
    <source>
        <dbReference type="ARBA" id="ARBA00022695"/>
    </source>
</evidence>
<dbReference type="Proteomes" id="UP000295777">
    <property type="component" value="Unassembled WGS sequence"/>
</dbReference>
<reference evidence="8 9" key="1">
    <citation type="submission" date="2019-03" db="EMBL/GenBank/DDBJ databases">
        <title>Genomic Encyclopedia of Archaeal and Bacterial Type Strains, Phase II (KMG-II): from individual species to whole genera.</title>
        <authorList>
            <person name="Goeker M."/>
        </authorList>
    </citation>
    <scope>NUCLEOTIDE SEQUENCE [LARGE SCALE GENOMIC DNA]</scope>
    <source>
        <strain evidence="8 9">DSM 24425</strain>
    </source>
</reference>
<keyword evidence="6 7" id="KW-0414">Isoprene biosynthesis</keyword>
<evidence type="ECO:0000256" key="3">
    <source>
        <dbReference type="ARBA" id="ARBA00009789"/>
    </source>
</evidence>
<dbReference type="PANTHER" id="PTHR32125:SF4">
    <property type="entry name" value="2-C-METHYL-D-ERYTHRITOL 4-PHOSPHATE CYTIDYLYLTRANSFERASE, CHLOROPLASTIC"/>
    <property type="match status" value="1"/>
</dbReference>
<dbReference type="GO" id="GO:0019288">
    <property type="term" value="P:isopentenyl diphosphate biosynthetic process, methylerythritol 4-phosphate pathway"/>
    <property type="evidence" value="ECO:0007669"/>
    <property type="project" value="UniProtKB-UniRule"/>
</dbReference>
<feature type="site" description="Positions MEP for the nucleophilic attack" evidence="7">
    <location>
        <position position="156"/>
    </location>
</feature>
<dbReference type="Gene3D" id="3.90.550.10">
    <property type="entry name" value="Spore Coat Polysaccharide Biosynthesis Protein SpsA, Chain A"/>
    <property type="match status" value="1"/>
</dbReference>
<dbReference type="FunFam" id="3.90.550.10:FF:000003">
    <property type="entry name" value="2-C-methyl-D-erythritol 4-phosphate cytidylyltransferase"/>
    <property type="match status" value="1"/>
</dbReference>
<dbReference type="InterPro" id="IPR001228">
    <property type="entry name" value="IspD"/>
</dbReference>
<evidence type="ECO:0000256" key="7">
    <source>
        <dbReference type="HAMAP-Rule" id="MF_00108"/>
    </source>
</evidence>
<dbReference type="Pfam" id="PF01128">
    <property type="entry name" value="IspD"/>
    <property type="match status" value="1"/>
</dbReference>
<accession>A0A4R1GEI2</accession>
<dbReference type="GO" id="GO:0050518">
    <property type="term" value="F:2-C-methyl-D-erythritol 4-phosphate cytidylyltransferase activity"/>
    <property type="evidence" value="ECO:0007669"/>
    <property type="project" value="UniProtKB-UniRule"/>
</dbReference>
<dbReference type="CDD" id="cd02516">
    <property type="entry name" value="CDP-ME_synthetase"/>
    <property type="match status" value="1"/>
</dbReference>
<evidence type="ECO:0000313" key="9">
    <source>
        <dbReference type="Proteomes" id="UP000295777"/>
    </source>
</evidence>
<protein>
    <recommendedName>
        <fullName evidence="7">2-C-methyl-D-erythritol 4-phosphate cytidylyltransferase</fullName>
        <ecNumber evidence="7">2.7.7.60</ecNumber>
    </recommendedName>
    <alternativeName>
        <fullName evidence="7">4-diphosphocytidyl-2C-methyl-D-erythritol synthase</fullName>
    </alternativeName>
    <alternativeName>
        <fullName evidence="7">MEP cytidylyltransferase</fullName>
        <shortName evidence="7">MCT</shortName>
    </alternativeName>
</protein>
<evidence type="ECO:0000256" key="2">
    <source>
        <dbReference type="ARBA" id="ARBA00004787"/>
    </source>
</evidence>
<dbReference type="HAMAP" id="MF_00108">
    <property type="entry name" value="IspD"/>
    <property type="match status" value="1"/>
</dbReference>
<organism evidence="8 9">
    <name type="scientific">Phorcysia thermohydrogeniphila</name>
    <dbReference type="NCBI Taxonomy" id="936138"/>
    <lineage>
        <taxon>Bacteria</taxon>
        <taxon>Pseudomonadati</taxon>
        <taxon>Aquificota</taxon>
        <taxon>Aquificia</taxon>
        <taxon>Desulfurobacteriales</taxon>
        <taxon>Desulfurobacteriaceae</taxon>
        <taxon>Phorcysia</taxon>
    </lineage>
</organism>
<feature type="site" description="Positions MEP for the nucleophilic attack" evidence="7">
    <location>
        <position position="212"/>
    </location>
</feature>
<dbReference type="SUPFAM" id="SSF53448">
    <property type="entry name" value="Nucleotide-diphospho-sugar transferases"/>
    <property type="match status" value="1"/>
</dbReference>
<dbReference type="EC" id="2.7.7.60" evidence="7"/>
<evidence type="ECO:0000256" key="4">
    <source>
        <dbReference type="ARBA" id="ARBA00022679"/>
    </source>
</evidence>
<feature type="site" description="Transition state stabilizer" evidence="7">
    <location>
        <position position="19"/>
    </location>
</feature>
<comment type="caution">
    <text evidence="8">The sequence shown here is derived from an EMBL/GenBank/DDBJ whole genome shotgun (WGS) entry which is preliminary data.</text>
</comment>
<gene>
    <name evidence="7" type="primary">ispD</name>
    <name evidence="8" type="ORF">CLV27_0625</name>
</gene>
<dbReference type="RefSeq" id="WP_132525709.1">
    <property type="nucleotide sequence ID" value="NZ_SMFV01000002.1"/>
</dbReference>
<comment type="function">
    <text evidence="7">Catalyzes the formation of 4-diphosphocytidyl-2-C-methyl-D-erythritol from CTP and 2-C-methyl-D-erythritol 4-phosphate (MEP).</text>
</comment>
<dbReference type="OrthoDB" id="9806837at2"/>
<feature type="site" description="Transition state stabilizer" evidence="7">
    <location>
        <position position="14"/>
    </location>
</feature>
<dbReference type="NCBIfam" id="TIGR00453">
    <property type="entry name" value="ispD"/>
    <property type="match status" value="1"/>
</dbReference>
<comment type="pathway">
    <text evidence="2 7">Isoprenoid biosynthesis; isopentenyl diphosphate biosynthesis via DXP pathway; isopentenyl diphosphate from 1-deoxy-D-xylulose 5-phosphate: step 2/6.</text>
</comment>